<evidence type="ECO:0000256" key="1">
    <source>
        <dbReference type="ARBA" id="ARBA00008056"/>
    </source>
</evidence>
<dbReference type="InterPro" id="IPR005123">
    <property type="entry name" value="Oxoglu/Fe-dep_dioxygenase_dom"/>
</dbReference>
<dbReference type="FunFam" id="2.60.120.330:FF:000136">
    <property type="entry name" value="Uncharacterized protein"/>
    <property type="match status" value="1"/>
</dbReference>
<evidence type="ECO:0000313" key="8">
    <source>
        <dbReference type="RefSeq" id="XP_004491898.1"/>
    </source>
</evidence>
<dbReference type="eggNOG" id="KOG0143">
    <property type="taxonomic scope" value="Eukaryota"/>
</dbReference>
<feature type="domain" description="Fe2OG dioxygenase" evidence="6">
    <location>
        <begin position="187"/>
        <end position="289"/>
    </location>
</feature>
<comment type="similarity">
    <text evidence="1 5">Belongs to the iron/ascorbate-dependent oxidoreductase family.</text>
</comment>
<dbReference type="GO" id="GO:0031418">
    <property type="term" value="F:L-ascorbic acid binding"/>
    <property type="evidence" value="ECO:0007669"/>
    <property type="project" value="UniProtKB-KW"/>
</dbReference>
<sequence length="335" mass="38010">MDHMLVSSWFHLNSSVPLSYVQPPESRPGTVSVISGKTIPVVDLGGHDHGEILMNILRASEEYGFFQVINHGVSKELMDDTMNSFKEFHGMPEVEKISESSRDPNGSCRLYTSREINGEDCIQFWRDTLRHFCPPSGEFMEFWPQKPQRYREVVEKYTQEVRALGLKILEFICEGLGLDPKYCCGGLSESPLLLAHHYPPCPEPSLTLGTPKHRDPNLVTILFQENDINALQVFKDGEWIVVEPIPYAFVVNIGLMLQIISNGRLIGAEHRVVTNSGIARTTIAYFIRPTNTTIIEPAKHLICPSSRLIYKSITFEEFLKIFMNKGPDIEPYLLL</sequence>
<dbReference type="AlphaFoldDB" id="A0A1S2XN49"/>
<dbReference type="InterPro" id="IPR044861">
    <property type="entry name" value="IPNS-like_FE2OG_OXY"/>
</dbReference>
<gene>
    <name evidence="8" type="primary">LOC101511513</name>
</gene>
<reference evidence="8" key="2">
    <citation type="submission" date="2025-08" db="UniProtKB">
        <authorList>
            <consortium name="RefSeq"/>
        </authorList>
    </citation>
    <scope>IDENTIFICATION</scope>
    <source>
        <tissue evidence="8">Etiolated seedlings</tissue>
    </source>
</reference>
<evidence type="ECO:0000256" key="4">
    <source>
        <dbReference type="ARBA" id="ARBA00023004"/>
    </source>
</evidence>
<dbReference type="STRING" id="3827.A0A1S2XN49"/>
<keyword evidence="2 5" id="KW-0479">Metal-binding</keyword>
<evidence type="ECO:0000313" key="7">
    <source>
        <dbReference type="Proteomes" id="UP000087171"/>
    </source>
</evidence>
<dbReference type="Pfam" id="PF03171">
    <property type="entry name" value="2OG-FeII_Oxy"/>
    <property type="match status" value="1"/>
</dbReference>
<keyword evidence="4 5" id="KW-0408">Iron</keyword>
<dbReference type="RefSeq" id="XP_004491898.1">
    <property type="nucleotide sequence ID" value="XM_004491841.3"/>
</dbReference>
<dbReference type="Proteomes" id="UP000087171">
    <property type="component" value="Chromosome Ca3"/>
</dbReference>
<keyword evidence="5" id="KW-0560">Oxidoreductase</keyword>
<dbReference type="InterPro" id="IPR026992">
    <property type="entry name" value="DIOX_N"/>
</dbReference>
<dbReference type="InterPro" id="IPR050295">
    <property type="entry name" value="Plant_2OG-oxidoreductases"/>
</dbReference>
<dbReference type="PANTHER" id="PTHR47991">
    <property type="entry name" value="OXOGLUTARATE/IRON-DEPENDENT DIOXYGENASE"/>
    <property type="match status" value="1"/>
</dbReference>
<accession>A0A1S2XN49</accession>
<protein>
    <submittedName>
        <fullName evidence="8">Protein DOWNY MILDEW RESISTANCE 6-like</fullName>
    </submittedName>
</protein>
<dbReference type="KEGG" id="cam:101511513"/>
<dbReference type="Gene3D" id="2.60.120.330">
    <property type="entry name" value="B-lactam Antibiotic, Isopenicillin N Synthase, Chain"/>
    <property type="match status" value="1"/>
</dbReference>
<dbReference type="OrthoDB" id="406156at2759"/>
<organism evidence="7 8">
    <name type="scientific">Cicer arietinum</name>
    <name type="common">Chickpea</name>
    <name type="synonym">Garbanzo</name>
    <dbReference type="NCBI Taxonomy" id="3827"/>
    <lineage>
        <taxon>Eukaryota</taxon>
        <taxon>Viridiplantae</taxon>
        <taxon>Streptophyta</taxon>
        <taxon>Embryophyta</taxon>
        <taxon>Tracheophyta</taxon>
        <taxon>Spermatophyta</taxon>
        <taxon>Magnoliopsida</taxon>
        <taxon>eudicotyledons</taxon>
        <taxon>Gunneridae</taxon>
        <taxon>Pentapetalae</taxon>
        <taxon>rosids</taxon>
        <taxon>fabids</taxon>
        <taxon>Fabales</taxon>
        <taxon>Fabaceae</taxon>
        <taxon>Papilionoideae</taxon>
        <taxon>50 kb inversion clade</taxon>
        <taxon>NPAAA clade</taxon>
        <taxon>Hologalegina</taxon>
        <taxon>IRL clade</taxon>
        <taxon>Cicereae</taxon>
        <taxon>Cicer</taxon>
    </lineage>
</organism>
<dbReference type="GeneID" id="101511513"/>
<keyword evidence="7" id="KW-1185">Reference proteome</keyword>
<name>A0A1S2XN49_CICAR</name>
<dbReference type="GO" id="GO:0016491">
    <property type="term" value="F:oxidoreductase activity"/>
    <property type="evidence" value="ECO:0007669"/>
    <property type="project" value="UniProtKB-KW"/>
</dbReference>
<dbReference type="Pfam" id="PF14226">
    <property type="entry name" value="DIOX_N"/>
    <property type="match status" value="1"/>
</dbReference>
<evidence type="ECO:0000256" key="5">
    <source>
        <dbReference type="RuleBase" id="RU003682"/>
    </source>
</evidence>
<evidence type="ECO:0000256" key="3">
    <source>
        <dbReference type="ARBA" id="ARBA00022896"/>
    </source>
</evidence>
<dbReference type="GO" id="GO:0046872">
    <property type="term" value="F:metal ion binding"/>
    <property type="evidence" value="ECO:0007669"/>
    <property type="project" value="UniProtKB-KW"/>
</dbReference>
<dbReference type="PROSITE" id="PS51471">
    <property type="entry name" value="FE2OG_OXY"/>
    <property type="match status" value="1"/>
</dbReference>
<evidence type="ECO:0000259" key="6">
    <source>
        <dbReference type="PROSITE" id="PS51471"/>
    </source>
</evidence>
<proteinExistence type="inferred from homology"/>
<keyword evidence="3" id="KW-0847">Vitamin C</keyword>
<evidence type="ECO:0000256" key="2">
    <source>
        <dbReference type="ARBA" id="ARBA00022723"/>
    </source>
</evidence>
<dbReference type="SUPFAM" id="SSF51197">
    <property type="entry name" value="Clavaminate synthase-like"/>
    <property type="match status" value="1"/>
</dbReference>
<reference evidence="7" key="1">
    <citation type="journal article" date="2013" name="Nat. Biotechnol.">
        <title>Draft genome sequence of chickpea (Cicer arietinum) provides a resource for trait improvement.</title>
        <authorList>
            <person name="Varshney R.K."/>
            <person name="Song C."/>
            <person name="Saxena R.K."/>
            <person name="Azam S."/>
            <person name="Yu S."/>
            <person name="Sharpe A.G."/>
            <person name="Cannon S."/>
            <person name="Baek J."/>
            <person name="Rosen B.D."/>
            <person name="Tar'an B."/>
            <person name="Millan T."/>
            <person name="Zhang X."/>
            <person name="Ramsay L.D."/>
            <person name="Iwata A."/>
            <person name="Wang Y."/>
            <person name="Nelson W."/>
            <person name="Farmer A.D."/>
            <person name="Gaur P.M."/>
            <person name="Soderlund C."/>
            <person name="Penmetsa R.V."/>
            <person name="Xu C."/>
            <person name="Bharti A.K."/>
            <person name="He W."/>
            <person name="Winter P."/>
            <person name="Zhao S."/>
            <person name="Hane J.K."/>
            <person name="Carrasquilla-Garcia N."/>
            <person name="Condie J.A."/>
            <person name="Upadhyaya H.D."/>
            <person name="Luo M.C."/>
            <person name="Thudi M."/>
            <person name="Gowda C.L."/>
            <person name="Singh N.P."/>
            <person name="Lichtenzveig J."/>
            <person name="Gali K.K."/>
            <person name="Rubio J."/>
            <person name="Nadarajan N."/>
            <person name="Dolezel J."/>
            <person name="Bansal K.C."/>
            <person name="Xu X."/>
            <person name="Edwards D."/>
            <person name="Zhang G."/>
            <person name="Kahl G."/>
            <person name="Gil J."/>
            <person name="Singh K.B."/>
            <person name="Datta S.K."/>
            <person name="Jackson S.A."/>
            <person name="Wang J."/>
            <person name="Cook D.R."/>
        </authorList>
    </citation>
    <scope>NUCLEOTIDE SEQUENCE [LARGE SCALE GENOMIC DNA]</scope>
    <source>
        <strain evidence="7">cv. CDC Frontier</strain>
    </source>
</reference>
<dbReference type="InterPro" id="IPR027443">
    <property type="entry name" value="IPNS-like_sf"/>
</dbReference>
<dbReference type="PaxDb" id="3827-XP_004491898.1"/>